<proteinExistence type="predicted"/>
<protein>
    <submittedName>
        <fullName evidence="1">Uncharacterized protein</fullName>
    </submittedName>
</protein>
<sequence length="54" mass="5651">MIEDGIKYANKALAVIKATVDAAKNQPEIAGSATKATVQNINTEIPSNQRPAKG</sequence>
<reference evidence="1" key="1">
    <citation type="submission" date="2019-08" db="EMBL/GenBank/DDBJ databases">
        <authorList>
            <person name="Kucharzyk K."/>
            <person name="Murdoch R.W."/>
            <person name="Higgins S."/>
            <person name="Loffler F."/>
        </authorList>
    </citation>
    <scope>NUCLEOTIDE SEQUENCE</scope>
</reference>
<accession>A0A645GT60</accession>
<evidence type="ECO:0000313" key="1">
    <source>
        <dbReference type="EMBL" id="MPN27204.1"/>
    </source>
</evidence>
<dbReference type="EMBL" id="VSSQ01077005">
    <property type="protein sequence ID" value="MPN27204.1"/>
    <property type="molecule type" value="Genomic_DNA"/>
</dbReference>
<name>A0A645GT60_9ZZZZ</name>
<dbReference type="AlphaFoldDB" id="A0A645GT60"/>
<comment type="caution">
    <text evidence="1">The sequence shown here is derived from an EMBL/GenBank/DDBJ whole genome shotgun (WGS) entry which is preliminary data.</text>
</comment>
<organism evidence="1">
    <name type="scientific">bioreactor metagenome</name>
    <dbReference type="NCBI Taxonomy" id="1076179"/>
    <lineage>
        <taxon>unclassified sequences</taxon>
        <taxon>metagenomes</taxon>
        <taxon>ecological metagenomes</taxon>
    </lineage>
</organism>
<gene>
    <name evidence="1" type="ORF">SDC9_174631</name>
</gene>